<dbReference type="GO" id="GO:0048015">
    <property type="term" value="P:phosphatidylinositol-mediated signaling"/>
    <property type="evidence" value="ECO:0007669"/>
    <property type="project" value="TreeGrafter"/>
</dbReference>
<feature type="region of interest" description="Disordered" evidence="8">
    <location>
        <begin position="487"/>
        <end position="523"/>
    </location>
</feature>
<dbReference type="GO" id="GO:0005741">
    <property type="term" value="C:mitochondrial outer membrane"/>
    <property type="evidence" value="ECO:0007669"/>
    <property type="project" value="UniProtKB-SubCell"/>
</dbReference>
<dbReference type="CDD" id="cd05168">
    <property type="entry name" value="PI4Kc_III_beta"/>
    <property type="match status" value="1"/>
</dbReference>
<feature type="region of interest" description="Disordered" evidence="8">
    <location>
        <begin position="192"/>
        <end position="212"/>
    </location>
</feature>
<evidence type="ECO:0000256" key="6">
    <source>
        <dbReference type="ARBA" id="ARBA00037860"/>
    </source>
</evidence>
<dbReference type="InterPro" id="IPR001263">
    <property type="entry name" value="PI3K_accessory_dom"/>
</dbReference>
<dbReference type="EMBL" id="CAJHNH020008212">
    <property type="protein sequence ID" value="CAG5135348.1"/>
    <property type="molecule type" value="Genomic_DNA"/>
</dbReference>
<organism evidence="11 12">
    <name type="scientific">Candidula unifasciata</name>
    <dbReference type="NCBI Taxonomy" id="100452"/>
    <lineage>
        <taxon>Eukaryota</taxon>
        <taxon>Metazoa</taxon>
        <taxon>Spiralia</taxon>
        <taxon>Lophotrochozoa</taxon>
        <taxon>Mollusca</taxon>
        <taxon>Gastropoda</taxon>
        <taxon>Heterobranchia</taxon>
        <taxon>Euthyneura</taxon>
        <taxon>Panpulmonata</taxon>
        <taxon>Eupulmonata</taxon>
        <taxon>Stylommatophora</taxon>
        <taxon>Helicina</taxon>
        <taxon>Helicoidea</taxon>
        <taxon>Geomitridae</taxon>
        <taxon>Candidula</taxon>
    </lineage>
</organism>
<evidence type="ECO:0000256" key="1">
    <source>
        <dbReference type="ARBA" id="ARBA00004450"/>
    </source>
</evidence>
<dbReference type="EC" id="2.7.1.67" evidence="2"/>
<reference evidence="11" key="1">
    <citation type="submission" date="2021-04" db="EMBL/GenBank/DDBJ databases">
        <authorList>
            <consortium name="Molecular Ecology Group"/>
        </authorList>
    </citation>
    <scope>NUCLEOTIDE SEQUENCE</scope>
</reference>
<dbReference type="PANTHER" id="PTHR10048:SF22">
    <property type="entry name" value="PHOSPHATIDYLINOSITOL 4-KINASE BETA"/>
    <property type="match status" value="1"/>
</dbReference>
<dbReference type="InterPro" id="IPR018936">
    <property type="entry name" value="PI3/4_kinase_CS"/>
</dbReference>
<dbReference type="Proteomes" id="UP000678393">
    <property type="component" value="Unassembled WGS sequence"/>
</dbReference>
<dbReference type="InterPro" id="IPR011009">
    <property type="entry name" value="Kinase-like_dom_sf"/>
</dbReference>
<name>A0A8S4A4W4_9EUPU</name>
<feature type="compositionally biased region" description="Basic residues" evidence="8">
    <location>
        <begin position="488"/>
        <end position="498"/>
    </location>
</feature>
<dbReference type="InterPro" id="IPR000403">
    <property type="entry name" value="PI3/4_kinase_cat_dom"/>
</dbReference>
<dbReference type="InterPro" id="IPR049160">
    <property type="entry name" value="PI4KB-PIK1_PIK"/>
</dbReference>
<evidence type="ECO:0000256" key="2">
    <source>
        <dbReference type="ARBA" id="ARBA00012169"/>
    </source>
</evidence>
<keyword evidence="4" id="KW-0418">Kinase</keyword>
<keyword evidence="3" id="KW-0808">Transferase</keyword>
<dbReference type="Pfam" id="PF21245">
    <property type="entry name" value="PI4KB-PIK1_PIK"/>
    <property type="match status" value="1"/>
</dbReference>
<feature type="domain" description="PIK helical" evidence="10">
    <location>
        <begin position="264"/>
        <end position="478"/>
    </location>
</feature>
<dbReference type="SMART" id="SM00146">
    <property type="entry name" value="PI3Kc"/>
    <property type="match status" value="1"/>
</dbReference>
<evidence type="ECO:0000256" key="3">
    <source>
        <dbReference type="ARBA" id="ARBA00022679"/>
    </source>
</evidence>
<dbReference type="PROSITE" id="PS00915">
    <property type="entry name" value="PI3_4_KINASE_1"/>
    <property type="match status" value="1"/>
</dbReference>
<accession>A0A8S4A4W4</accession>
<evidence type="ECO:0000259" key="9">
    <source>
        <dbReference type="PROSITE" id="PS50290"/>
    </source>
</evidence>
<dbReference type="AlphaFoldDB" id="A0A8S4A4W4"/>
<evidence type="ECO:0000256" key="5">
    <source>
        <dbReference type="ARBA" id="ARBA00036767"/>
    </source>
</evidence>
<comment type="caution">
    <text evidence="11">The sequence shown here is derived from an EMBL/GenBank/DDBJ whole genome shotgun (WGS) entry which is preliminary data.</text>
</comment>
<feature type="compositionally biased region" description="Low complexity" evidence="8">
    <location>
        <begin position="202"/>
        <end position="211"/>
    </location>
</feature>
<protein>
    <recommendedName>
        <fullName evidence="7">Phosphatidylinositol 4-kinase beta</fullName>
        <ecNumber evidence="2">2.7.1.67</ecNumber>
    </recommendedName>
</protein>
<dbReference type="InterPro" id="IPR036940">
    <property type="entry name" value="PI3/4_kinase_cat_sf"/>
</dbReference>
<evidence type="ECO:0000313" key="12">
    <source>
        <dbReference type="Proteomes" id="UP000678393"/>
    </source>
</evidence>
<dbReference type="PROSITE" id="PS50290">
    <property type="entry name" value="PI3_4_KINASE_3"/>
    <property type="match status" value="1"/>
</dbReference>
<dbReference type="Pfam" id="PF00454">
    <property type="entry name" value="PI3_PI4_kinase"/>
    <property type="match status" value="1"/>
</dbReference>
<dbReference type="SUPFAM" id="SSF56112">
    <property type="entry name" value="Protein kinase-like (PK-like)"/>
    <property type="match status" value="1"/>
</dbReference>
<comment type="catalytic activity">
    <reaction evidence="5">
        <text>a 1,2-diacyl-sn-glycero-3-phospho-(1D-myo-inositol) + ATP = a 1,2-diacyl-sn-glycero-3-phospho-(1D-myo-inositol 4-phosphate) + ADP + H(+)</text>
        <dbReference type="Rhea" id="RHEA:19877"/>
        <dbReference type="ChEBI" id="CHEBI:15378"/>
        <dbReference type="ChEBI" id="CHEBI:30616"/>
        <dbReference type="ChEBI" id="CHEBI:57880"/>
        <dbReference type="ChEBI" id="CHEBI:58178"/>
        <dbReference type="ChEBI" id="CHEBI:456216"/>
        <dbReference type="EC" id="2.7.1.67"/>
    </reaction>
    <physiologicalReaction direction="left-to-right" evidence="5">
        <dbReference type="Rhea" id="RHEA:19878"/>
    </physiologicalReaction>
</comment>
<dbReference type="GO" id="GO:0030867">
    <property type="term" value="C:rough endoplasmic reticulum membrane"/>
    <property type="evidence" value="ECO:0007669"/>
    <property type="project" value="UniProtKB-SubCell"/>
</dbReference>
<dbReference type="PROSITE" id="PS00916">
    <property type="entry name" value="PI3_4_KINASE_2"/>
    <property type="match status" value="1"/>
</dbReference>
<evidence type="ECO:0000256" key="4">
    <source>
        <dbReference type="ARBA" id="ARBA00022777"/>
    </source>
</evidence>
<sequence>MAADFRDVHLSPHLSEIHVHSAGKHPHLIIPTDVPLVTYHTQYLPSGNPEAGKYEVNGNYAVNPELAMPGQLCLCNLNGDGVFGSYNDMDAESLRAETECPYVVTDGAIRSFTSCEKCNFLRTFHTSGSREAVTMRRQRGSSNGSYDGALERINEDQDHTICTSNSPERCHSCSSLEGASLDATGTLAHAWSEPTNGGLTDSSASSAGIAANGHPATLTDNFQSIDNDCGNSTSAQQFTLLPTLSITDFSQHLPLITESSIEEDQPVNETTEYLVKDADSGIDQSQNASVQEKDNIENLESCGQSPADQSLQSAGSGALHLPLSAFRFHTNLTSSASKNRKLRDKQLAGPSSCQRGKSRPPPSQSWLLRLFESKMFDMTIAITYLYNSKEAGVQTYIGNRMFSFDDSEVDFYLPQLLNMYIHMHDVAEAIHPYLVHRCRNSVEFSVNAAWLLSAYSADTHKPNWKNSQGIKLRDMILSEDLRPQTKISHSRPLTHIHRQTASGTGDKDISSQTPQPLPVALSGSSQTSTALDLMLSSLQESHVSAGKKTHQRSLSETAGHILKHSETVPTISYSSASQIGDLSTGRAFDSGCQCYNKSEAVFNDLKGLETLCCCEAPRLLPENEFIRCLLSIGKKLQALPTKEQRTSQLIADLSLLNLNLPARVWLPTSHARNHHVVRIAHTQSVVLNSKEKAPFMVYVEVLACDNMNTSQVPSKILENTLRYTRSEEDLSRFTQATNGSPRPEFSVYGTCHDFDDADCWSQEDDEIIAFANRCRSSDTISQLSTESSASADSKDPVYIAAGDIRRRLSENMAAPKKKFERDPDDPSAAALKEPWQDKVARIRESSPYGHLPNWQLMSAIVKVGDDLRQELLVYQLLKRLKMFWAEERLPLWIKPYKIVVTSRDSGMIESVLNSVSLHQIKKHSKMSLRDYFIHEFGPVTSEEFLTAQKNFVESCAGYCLVCYLLQLKDRHNGNILLDSEGHIIHIDFGFILSISPGKNLGFENSPFKLTHEFVEVMGGLGSDMFEYFKILMLQGFVASRKHMDKILPLVEIMQTGSQLPCFSKGIAAIRAFKDRFHMSSTEEQLQLIVDGLVESSLHSLTTKLYDGFQYYTNGIL</sequence>
<dbReference type="PANTHER" id="PTHR10048">
    <property type="entry name" value="PHOSPHATIDYLINOSITOL KINASE"/>
    <property type="match status" value="1"/>
</dbReference>
<comment type="subcellular location">
    <subcellularLocation>
        <location evidence="1">Mitochondrion outer membrane</location>
        <topology evidence="1">Peripheral membrane protein</topology>
    </subcellularLocation>
    <subcellularLocation>
        <location evidence="6">Rough endoplasmic reticulum membrane</location>
        <topology evidence="6">Peripheral membrane protein</topology>
    </subcellularLocation>
</comment>
<evidence type="ECO:0000259" key="10">
    <source>
        <dbReference type="PROSITE" id="PS51545"/>
    </source>
</evidence>
<keyword evidence="12" id="KW-1185">Reference proteome</keyword>
<dbReference type="FunFam" id="1.10.1070.11:FF:000004">
    <property type="entry name" value="Phosphatidylinositol 4-kinase, catalytic, beta"/>
    <property type="match status" value="1"/>
</dbReference>
<dbReference type="Gene3D" id="1.10.1070.11">
    <property type="entry name" value="Phosphatidylinositol 3-/4-kinase, catalytic domain"/>
    <property type="match status" value="1"/>
</dbReference>
<proteinExistence type="predicted"/>
<feature type="region of interest" description="Disordered" evidence="8">
    <location>
        <begin position="338"/>
        <end position="364"/>
    </location>
</feature>
<gene>
    <name evidence="11" type="ORF">CUNI_LOCUS20906</name>
</gene>
<dbReference type="InterPro" id="IPR015433">
    <property type="entry name" value="PI3/4_kinase"/>
</dbReference>
<dbReference type="Gene3D" id="3.30.1010.10">
    <property type="entry name" value="Phosphatidylinositol 3-kinase Catalytic Subunit, Chain A, domain 4"/>
    <property type="match status" value="1"/>
</dbReference>
<dbReference type="GO" id="GO:0004430">
    <property type="term" value="F:1-phosphatidylinositol 4-kinase activity"/>
    <property type="evidence" value="ECO:0007669"/>
    <property type="project" value="UniProtKB-EC"/>
</dbReference>
<dbReference type="GO" id="GO:0046854">
    <property type="term" value="P:phosphatidylinositol phosphate biosynthetic process"/>
    <property type="evidence" value="ECO:0007669"/>
    <property type="project" value="InterPro"/>
</dbReference>
<dbReference type="OrthoDB" id="10264149at2759"/>
<dbReference type="InterPro" id="IPR057754">
    <property type="entry name" value="PI4-kinase_beta/PIK1_cat"/>
</dbReference>
<evidence type="ECO:0000256" key="7">
    <source>
        <dbReference type="ARBA" id="ARBA00039877"/>
    </source>
</evidence>
<dbReference type="PROSITE" id="PS51545">
    <property type="entry name" value="PIK_HELICAL"/>
    <property type="match status" value="1"/>
</dbReference>
<evidence type="ECO:0000256" key="8">
    <source>
        <dbReference type="SAM" id="MobiDB-lite"/>
    </source>
</evidence>
<feature type="domain" description="PI3K/PI4K catalytic" evidence="9">
    <location>
        <begin position="833"/>
        <end position="1101"/>
    </location>
</feature>
<evidence type="ECO:0000313" key="11">
    <source>
        <dbReference type="EMBL" id="CAG5135348.1"/>
    </source>
</evidence>